<feature type="region of interest" description="Disordered" evidence="1">
    <location>
        <begin position="787"/>
        <end position="820"/>
    </location>
</feature>
<feature type="region of interest" description="Disordered" evidence="1">
    <location>
        <begin position="200"/>
        <end position="249"/>
    </location>
</feature>
<dbReference type="EMBL" id="KZ680209">
    <property type="protein sequence ID" value="PTB68424.1"/>
    <property type="molecule type" value="Genomic_DNA"/>
</dbReference>
<feature type="compositionally biased region" description="Basic and acidic residues" evidence="1">
    <location>
        <begin position="1180"/>
        <end position="1195"/>
    </location>
</feature>
<feature type="compositionally biased region" description="Polar residues" evidence="1">
    <location>
        <begin position="904"/>
        <end position="915"/>
    </location>
</feature>
<feature type="compositionally biased region" description="Low complexity" evidence="1">
    <location>
        <begin position="556"/>
        <end position="574"/>
    </location>
</feature>
<feature type="compositionally biased region" description="Basic and acidic residues" evidence="1">
    <location>
        <begin position="1416"/>
        <end position="1428"/>
    </location>
</feature>
<feature type="compositionally biased region" description="Acidic residues" evidence="1">
    <location>
        <begin position="1149"/>
        <end position="1159"/>
    </location>
</feature>
<name>A0A2T4BGG9_9HYPO</name>
<dbReference type="InterPro" id="IPR055781">
    <property type="entry name" value="DUF7357"/>
</dbReference>
<reference evidence="4" key="1">
    <citation type="submission" date="2016-07" db="EMBL/GenBank/DDBJ databases">
        <title>Multiple horizontal gene transfer events from other fungi enriched the ability of initially mycotrophic Trichoderma (Ascomycota) to feed on dead plant biomass.</title>
        <authorList>
            <consortium name="DOE Joint Genome Institute"/>
            <person name="Atanasova L."/>
            <person name="Chenthamara K."/>
            <person name="Zhang J."/>
            <person name="Grujic M."/>
            <person name="Henrissat B."/>
            <person name="Kuo A."/>
            <person name="Aerts A."/>
            <person name="Salamov A."/>
            <person name="Lipzen A."/>
            <person name="Labutti K."/>
            <person name="Barry K."/>
            <person name="Miao Y."/>
            <person name="Rahimi M.J."/>
            <person name="Shen Q."/>
            <person name="Grigoriev I.V."/>
            <person name="Kubicek C.P."/>
            <person name="Druzhinina I.S."/>
        </authorList>
    </citation>
    <scope>NUCLEOTIDE SEQUENCE [LARGE SCALE GENOMIC DNA]</scope>
    <source>
        <strain evidence="4">TUCIM 6016</strain>
    </source>
</reference>
<feature type="compositionally biased region" description="Polar residues" evidence="1">
    <location>
        <begin position="454"/>
        <end position="467"/>
    </location>
</feature>
<feature type="region of interest" description="Disordered" evidence="1">
    <location>
        <begin position="1148"/>
        <end position="1502"/>
    </location>
</feature>
<organism evidence="3 4">
    <name type="scientific">Trichoderma citrinoviride</name>
    <dbReference type="NCBI Taxonomy" id="58853"/>
    <lineage>
        <taxon>Eukaryota</taxon>
        <taxon>Fungi</taxon>
        <taxon>Dikarya</taxon>
        <taxon>Ascomycota</taxon>
        <taxon>Pezizomycotina</taxon>
        <taxon>Sordariomycetes</taxon>
        <taxon>Hypocreomycetidae</taxon>
        <taxon>Hypocreales</taxon>
        <taxon>Hypocreaceae</taxon>
        <taxon>Trichoderma</taxon>
    </lineage>
</organism>
<feature type="compositionally biased region" description="Basic residues" evidence="1">
    <location>
        <begin position="653"/>
        <end position="664"/>
    </location>
</feature>
<feature type="compositionally biased region" description="Basic and acidic residues" evidence="1">
    <location>
        <begin position="1447"/>
        <end position="1460"/>
    </location>
</feature>
<accession>A0A2T4BGG9</accession>
<evidence type="ECO:0000256" key="1">
    <source>
        <dbReference type="SAM" id="MobiDB-lite"/>
    </source>
</evidence>
<feature type="compositionally biased region" description="Polar residues" evidence="1">
    <location>
        <begin position="797"/>
        <end position="807"/>
    </location>
</feature>
<feature type="domain" description="DUF7357" evidence="2">
    <location>
        <begin position="6"/>
        <end position="140"/>
    </location>
</feature>
<evidence type="ECO:0000313" key="3">
    <source>
        <dbReference type="EMBL" id="PTB68424.1"/>
    </source>
</evidence>
<feature type="region of interest" description="Disordered" evidence="1">
    <location>
        <begin position="704"/>
        <end position="757"/>
    </location>
</feature>
<feature type="compositionally biased region" description="Low complexity" evidence="1">
    <location>
        <begin position="728"/>
        <end position="741"/>
    </location>
</feature>
<feature type="compositionally biased region" description="Acidic residues" evidence="1">
    <location>
        <begin position="524"/>
        <end position="540"/>
    </location>
</feature>
<gene>
    <name evidence="3" type="ORF">BBK36DRAFT_1190767</name>
</gene>
<feature type="region of interest" description="Disordered" evidence="1">
    <location>
        <begin position="270"/>
        <end position="303"/>
    </location>
</feature>
<feature type="compositionally biased region" description="Polar residues" evidence="1">
    <location>
        <begin position="1371"/>
        <end position="1383"/>
    </location>
</feature>
<dbReference type="OrthoDB" id="5368821at2759"/>
<feature type="compositionally biased region" description="Polar residues" evidence="1">
    <location>
        <begin position="1307"/>
        <end position="1316"/>
    </location>
</feature>
<feature type="region of interest" description="Disordered" evidence="1">
    <location>
        <begin position="454"/>
        <end position="685"/>
    </location>
</feature>
<evidence type="ECO:0000259" key="2">
    <source>
        <dbReference type="Pfam" id="PF24054"/>
    </source>
</evidence>
<protein>
    <recommendedName>
        <fullName evidence="2">DUF7357 domain-containing protein</fullName>
    </recommendedName>
</protein>
<feature type="region of interest" description="Disordered" evidence="1">
    <location>
        <begin position="148"/>
        <end position="183"/>
    </location>
</feature>
<dbReference type="RefSeq" id="XP_024751744.1">
    <property type="nucleotide sequence ID" value="XM_024896685.1"/>
</dbReference>
<feature type="compositionally biased region" description="Basic and acidic residues" evidence="1">
    <location>
        <begin position="1318"/>
        <end position="1342"/>
    </location>
</feature>
<feature type="compositionally biased region" description="Polar residues" evidence="1">
    <location>
        <begin position="1221"/>
        <end position="1244"/>
    </location>
</feature>
<feature type="compositionally biased region" description="Acidic residues" evidence="1">
    <location>
        <begin position="148"/>
        <end position="159"/>
    </location>
</feature>
<feature type="compositionally biased region" description="Acidic residues" evidence="1">
    <location>
        <begin position="219"/>
        <end position="249"/>
    </location>
</feature>
<feature type="compositionally biased region" description="Polar residues" evidence="1">
    <location>
        <begin position="629"/>
        <end position="643"/>
    </location>
</feature>
<evidence type="ECO:0000313" key="4">
    <source>
        <dbReference type="Proteomes" id="UP000241546"/>
    </source>
</evidence>
<proteinExistence type="predicted"/>
<dbReference type="Proteomes" id="UP000241546">
    <property type="component" value="Unassembled WGS sequence"/>
</dbReference>
<feature type="compositionally biased region" description="Polar residues" evidence="1">
    <location>
        <begin position="1402"/>
        <end position="1413"/>
    </location>
</feature>
<feature type="compositionally biased region" description="Low complexity" evidence="1">
    <location>
        <begin position="1262"/>
        <end position="1286"/>
    </location>
</feature>
<feature type="region of interest" description="Disordered" evidence="1">
    <location>
        <begin position="852"/>
        <end position="919"/>
    </location>
</feature>
<feature type="compositionally biased region" description="Polar residues" evidence="1">
    <location>
        <begin position="670"/>
        <end position="680"/>
    </location>
</feature>
<feature type="compositionally biased region" description="Acidic residues" evidence="1">
    <location>
        <begin position="469"/>
        <end position="497"/>
    </location>
</feature>
<dbReference type="Pfam" id="PF24054">
    <property type="entry name" value="DUF7357"/>
    <property type="match status" value="1"/>
</dbReference>
<keyword evidence="4" id="KW-1185">Reference proteome</keyword>
<dbReference type="GeneID" id="36604803"/>
<sequence>MQPQDIRLRLVIRRHGLPEVKLVWPCSCSEDFTIAKLLEQVNEVVPLESGEWGLEDYAVELADGKGGSFECLHFQQVGRILKDEDQVLIRSLLTGDLKRRRLSGRHQISDDGRHLVDGLAFGRSWIRAPHDRPHVELPPRKRIRVNYEDDDDEEEEEQEPFLIGAPRSARYDMPKKAHSKNPWDGSLAAELYEQYLNESSASSSVSETPRYGKGYVVNESEDDEMEDDTDVEDSTDEEDEDEGEDDDLETELQLLREEAGADLNSYAHAHSNLSEDEIGETDARGYSGGFNPNMMLDSASEGPDTPSLYSGMFSTSFTPSTAQGYGTVPMEVLITVFQTAFPELYSDIRTTLKRTNRDLRKAYMSLTMLCEPSLTFEQMMDGASLILAPFTRRGGSGHVSKPTVEDEPSPSPLEIVNRGVRKRLIEEIEEDVEGDGSPETTTNGVPLFDLQLSRSQHTNRNETPGTNSDDLESAEDEDSSEEESSSESESDSSDDSLESGSSSEEEGHQMRDLPAASFPKDDGSSDPEDETSDDDSDSSIDVDTQHNAQHAGNDGGESSSSSSDASSSEPSDSSSADDSDPTSESESESESESGSESESESEVEEVSSKKPVQLAVEQPTAKTALPLPRQTSHVETSRIQTSDKPPATGLTRTQKRNARRKRNKALKELQANQPELTNGTEGDVTSEDFLARKKALLAAILDEAHEGDTANNEAQMRDAPPSDKAGEATSTSADADQAATPDPKDTPAKRHSRIDMGAGRRLVFGALGLKPPSNKADEQKIRDTLMKDVRPLVNPRTLPNNGGNEPTPNADQNEEEDENAWREKINYRAVECCHEDMILSEPPFPFVQRWDPQQRRDAIRKRKRASETYEADTSYDDSTYYYDEEPEDGHSAPEPRKRSRTSKGKSVNLQRGSPNQEEEDVILNYDDAPAKSSQFTDVDDLPSLPKDVKSLPPLAPGTAQPGMVITWNQLVMSKATNWQPEMLPMTGLVVPGGEDGEVHVILARRDRDDYEKTYDEVTGERVYGKFEVPDLDDEEQEEDTGFRSLKWSEMMDPRLLQQAPADVMAQTALGKTEVIAEDETTLSGQDKSGQRLPRLDVSMSEVQISTASNSFEHVGHAHSKPDARSEHVLTATSNLQKAHSPKLNHWIERDDEPAADQEAELGPSLADAMAEESSNTLASKRSEEASAAEMERGDEGDGGDEGERESTHGDSGLSMAKPSDTVITSSHFSVPSGRQPQTSYSIQAGLQDETIIPETLPRPRETTPIQSRSRSQTSPSSHASSSPFPSLEQIFMSAQPTQSSRGKKESPSMSASQSGPTRDAEYEEAMRKLDEGHESDVPPEIKEQDEEDLVVERKLFPNATQPPSRIKALDQSVTLPQPPLSQTEKSKDGKPAFAIPAGSQVIVLSSSPPSSNGVPDESHEVMEPEETRVAPARGSLPTGPGWVRKGNGHERHVSSTKKADATTASPRSGRRSRRGKEPLSMAPLVSPVSKHKGRRGGSSMWQ</sequence>
<feature type="region of interest" description="Disordered" evidence="1">
    <location>
        <begin position="394"/>
        <end position="418"/>
    </location>
</feature>
<feature type="compositionally biased region" description="Acidic residues" evidence="1">
    <location>
        <begin position="575"/>
        <end position="605"/>
    </location>
</feature>